<reference evidence="12" key="1">
    <citation type="submission" date="2017-08" db="EMBL/GenBank/DDBJ databases">
        <title>A dynamic microbial community with high functional redundancy inhabits the cold, oxic subseafloor aquifer.</title>
        <authorList>
            <person name="Tully B.J."/>
            <person name="Wheat C.G."/>
            <person name="Glazer B.T."/>
            <person name="Huber J.A."/>
        </authorList>
    </citation>
    <scope>NUCLEOTIDE SEQUENCE [LARGE SCALE GENOMIC DNA]</scope>
</reference>
<gene>
    <name evidence="11" type="ORF">COB20_01290</name>
</gene>
<evidence type="ECO:0000256" key="2">
    <source>
        <dbReference type="ARBA" id="ARBA00008914"/>
    </source>
</evidence>
<evidence type="ECO:0000313" key="12">
    <source>
        <dbReference type="Proteomes" id="UP000218767"/>
    </source>
</evidence>
<evidence type="ECO:0000256" key="7">
    <source>
        <dbReference type="PROSITE-ProRule" id="PRU00473"/>
    </source>
</evidence>
<dbReference type="Pfam" id="PF13677">
    <property type="entry name" value="MotB_plug"/>
    <property type="match status" value="1"/>
</dbReference>
<evidence type="ECO:0000313" key="11">
    <source>
        <dbReference type="EMBL" id="PCI81614.1"/>
    </source>
</evidence>
<evidence type="ECO:0000256" key="9">
    <source>
        <dbReference type="SAM" id="Phobius"/>
    </source>
</evidence>
<evidence type="ECO:0000256" key="5">
    <source>
        <dbReference type="ARBA" id="ARBA00022989"/>
    </source>
</evidence>
<dbReference type="Pfam" id="PF00691">
    <property type="entry name" value="OmpA"/>
    <property type="match status" value="1"/>
</dbReference>
<feature type="compositionally biased region" description="Basic and acidic residues" evidence="8">
    <location>
        <begin position="106"/>
        <end position="118"/>
    </location>
</feature>
<dbReference type="InterPro" id="IPR050330">
    <property type="entry name" value="Bact_OuterMem_StrucFunc"/>
</dbReference>
<dbReference type="Proteomes" id="UP000218767">
    <property type="component" value="Unassembled WGS sequence"/>
</dbReference>
<evidence type="ECO:0000256" key="8">
    <source>
        <dbReference type="SAM" id="MobiDB-lite"/>
    </source>
</evidence>
<feature type="region of interest" description="Disordered" evidence="8">
    <location>
        <begin position="98"/>
        <end position="120"/>
    </location>
</feature>
<dbReference type="EMBL" id="NVUL01000004">
    <property type="protein sequence ID" value="PCI81614.1"/>
    <property type="molecule type" value="Genomic_DNA"/>
</dbReference>
<dbReference type="PROSITE" id="PS51123">
    <property type="entry name" value="OMPA_2"/>
    <property type="match status" value="1"/>
</dbReference>
<dbReference type="GO" id="GO:0005886">
    <property type="term" value="C:plasma membrane"/>
    <property type="evidence" value="ECO:0007669"/>
    <property type="project" value="UniProtKB-SubCell"/>
</dbReference>
<keyword evidence="3" id="KW-1003">Cell membrane</keyword>
<comment type="caution">
    <text evidence="11">The sequence shown here is derived from an EMBL/GenBank/DDBJ whole genome shotgun (WGS) entry which is preliminary data.</text>
</comment>
<evidence type="ECO:0000256" key="1">
    <source>
        <dbReference type="ARBA" id="ARBA00004162"/>
    </source>
</evidence>
<organism evidence="11 12">
    <name type="scientific">SAR86 cluster bacterium</name>
    <dbReference type="NCBI Taxonomy" id="2030880"/>
    <lineage>
        <taxon>Bacteria</taxon>
        <taxon>Pseudomonadati</taxon>
        <taxon>Pseudomonadota</taxon>
        <taxon>Gammaproteobacteria</taxon>
        <taxon>SAR86 cluster</taxon>
    </lineage>
</organism>
<evidence type="ECO:0000256" key="6">
    <source>
        <dbReference type="ARBA" id="ARBA00023136"/>
    </source>
</evidence>
<evidence type="ECO:0000259" key="10">
    <source>
        <dbReference type="PROSITE" id="PS51123"/>
    </source>
</evidence>
<dbReference type="SUPFAM" id="SSF103088">
    <property type="entry name" value="OmpA-like"/>
    <property type="match status" value="1"/>
</dbReference>
<name>A0A2A4XGJ6_9GAMM</name>
<feature type="transmembrane region" description="Helical" evidence="9">
    <location>
        <begin position="12"/>
        <end position="34"/>
    </location>
</feature>
<dbReference type="Gene3D" id="3.30.1330.60">
    <property type="entry name" value="OmpA-like domain"/>
    <property type="match status" value="1"/>
</dbReference>
<accession>A0A2A4XGJ6</accession>
<dbReference type="InterPro" id="IPR036737">
    <property type="entry name" value="OmpA-like_sf"/>
</dbReference>
<comment type="subcellular location">
    <subcellularLocation>
        <location evidence="1">Cell membrane</location>
        <topology evidence="1">Single-pass membrane protein</topology>
    </subcellularLocation>
</comment>
<comment type="similarity">
    <text evidence="2">Belongs to the MotB family.</text>
</comment>
<evidence type="ECO:0000256" key="4">
    <source>
        <dbReference type="ARBA" id="ARBA00022692"/>
    </source>
</evidence>
<dbReference type="NCBIfam" id="NF006508">
    <property type="entry name" value="PRK08944.1"/>
    <property type="match status" value="1"/>
</dbReference>
<dbReference type="AlphaFoldDB" id="A0A2A4XGJ6"/>
<dbReference type="PANTHER" id="PTHR30329">
    <property type="entry name" value="STATOR ELEMENT OF FLAGELLAR MOTOR COMPLEX"/>
    <property type="match status" value="1"/>
</dbReference>
<protein>
    <submittedName>
        <fullName evidence="11">Type VI secretion system protein TssL</fullName>
    </submittedName>
</protein>
<keyword evidence="6 7" id="KW-0472">Membrane</keyword>
<feature type="domain" description="OmpA-like" evidence="10">
    <location>
        <begin position="165"/>
        <end position="286"/>
    </location>
</feature>
<sequence length="319" mass="35139">MSDAEVKAGAPAWMATFADLMALLMCFFVLLLSFSEMDVQKYKQVAGSMADAFGVQNEMAATAMPMGTSFIAQEFSSGRPQPTPDNVVQQQTIENIDRSLQTGQADRGDDSNSPRSEEEAAEVARQLLLEKLQELKAQTEEDADLLQEILDKEVQDNLIDIESGFRSITIRIRERGSFPSGSANLNINFIPVMAKLRSALGDINGRIAVEGHTDDIPIFTNDYPSNWHLSSQRALSVAHELLRDGSISDRRFMVIGYADTKPFDANGSVEARAKNRRVEIVIHQEVDEDISAEIRDLDEVGDDVLDALGISESEIVAVN</sequence>
<dbReference type="PANTHER" id="PTHR30329:SF21">
    <property type="entry name" value="LIPOPROTEIN YIAD-RELATED"/>
    <property type="match status" value="1"/>
</dbReference>
<dbReference type="InterPro" id="IPR006665">
    <property type="entry name" value="OmpA-like"/>
</dbReference>
<evidence type="ECO:0000256" key="3">
    <source>
        <dbReference type="ARBA" id="ARBA00022475"/>
    </source>
</evidence>
<proteinExistence type="inferred from homology"/>
<dbReference type="CDD" id="cd07185">
    <property type="entry name" value="OmpA_C-like"/>
    <property type="match status" value="1"/>
</dbReference>
<keyword evidence="4 9" id="KW-0812">Transmembrane</keyword>
<dbReference type="InterPro" id="IPR025713">
    <property type="entry name" value="MotB-like_N_dom"/>
</dbReference>
<keyword evidence="5 9" id="KW-1133">Transmembrane helix</keyword>